<keyword evidence="2" id="KW-1185">Reference proteome</keyword>
<dbReference type="EMBL" id="JAYMGO010000016">
    <property type="protein sequence ID" value="KAL1259805.1"/>
    <property type="molecule type" value="Genomic_DNA"/>
</dbReference>
<comment type="caution">
    <text evidence="1">The sequence shown here is derived from an EMBL/GenBank/DDBJ whole genome shotgun (WGS) entry which is preliminary data.</text>
</comment>
<accession>A0ABR3M3Y0</accession>
<evidence type="ECO:0000313" key="2">
    <source>
        <dbReference type="Proteomes" id="UP001558613"/>
    </source>
</evidence>
<protein>
    <submittedName>
        <fullName evidence="1">Uncharacterized protein</fullName>
    </submittedName>
</protein>
<proteinExistence type="predicted"/>
<gene>
    <name evidence="1" type="ORF">QQF64_010382</name>
</gene>
<evidence type="ECO:0000313" key="1">
    <source>
        <dbReference type="EMBL" id="KAL1259805.1"/>
    </source>
</evidence>
<reference evidence="1 2" key="1">
    <citation type="submission" date="2023-09" db="EMBL/GenBank/DDBJ databases">
        <authorList>
            <person name="Wang M."/>
        </authorList>
    </citation>
    <scope>NUCLEOTIDE SEQUENCE [LARGE SCALE GENOMIC DNA]</scope>
    <source>
        <strain evidence="1">GT-2023</strain>
        <tissue evidence="1">Liver</tissue>
    </source>
</reference>
<name>A0ABR3M3Y0_9TELE</name>
<sequence length="100" mass="10837">MGALIRARVHSRATQTRLLPARADRWALCGPLDRARAVPPPFLLTQPDISTAHLQLTCPCGPDSLARSREPDENSLPPHLLLLSHSSDSCVYLCATDSGL</sequence>
<organism evidence="1 2">
    <name type="scientific">Cirrhinus molitorella</name>
    <name type="common">mud carp</name>
    <dbReference type="NCBI Taxonomy" id="172907"/>
    <lineage>
        <taxon>Eukaryota</taxon>
        <taxon>Metazoa</taxon>
        <taxon>Chordata</taxon>
        <taxon>Craniata</taxon>
        <taxon>Vertebrata</taxon>
        <taxon>Euteleostomi</taxon>
        <taxon>Actinopterygii</taxon>
        <taxon>Neopterygii</taxon>
        <taxon>Teleostei</taxon>
        <taxon>Ostariophysi</taxon>
        <taxon>Cypriniformes</taxon>
        <taxon>Cyprinidae</taxon>
        <taxon>Labeoninae</taxon>
        <taxon>Labeonini</taxon>
        <taxon>Cirrhinus</taxon>
    </lineage>
</organism>
<dbReference type="Proteomes" id="UP001558613">
    <property type="component" value="Unassembled WGS sequence"/>
</dbReference>